<name>A0A8H9HXD9_KITAU</name>
<feature type="domain" description="DUF397" evidence="1">
    <location>
        <begin position="4"/>
        <end position="55"/>
    </location>
</feature>
<proteinExistence type="predicted"/>
<evidence type="ECO:0000313" key="2">
    <source>
        <dbReference type="EMBL" id="GGU97775.1"/>
    </source>
</evidence>
<dbReference type="Pfam" id="PF04149">
    <property type="entry name" value="DUF397"/>
    <property type="match status" value="1"/>
</dbReference>
<protein>
    <recommendedName>
        <fullName evidence="1">DUF397 domain-containing protein</fullName>
    </recommendedName>
</protein>
<accession>A0A8H9HXD9</accession>
<dbReference type="GeneID" id="97488938"/>
<reference evidence="2" key="2">
    <citation type="submission" date="2020-09" db="EMBL/GenBank/DDBJ databases">
        <authorList>
            <person name="Sun Q."/>
            <person name="Ohkuma M."/>
        </authorList>
    </citation>
    <scope>NUCLEOTIDE SEQUENCE</scope>
    <source>
        <strain evidence="2">JCM 4434</strain>
    </source>
</reference>
<dbReference type="EMBL" id="BMUB01000020">
    <property type="protein sequence ID" value="GGU97775.1"/>
    <property type="molecule type" value="Genomic_DNA"/>
</dbReference>
<dbReference type="InterPro" id="IPR007278">
    <property type="entry name" value="DUF397"/>
</dbReference>
<organism evidence="2 3">
    <name type="scientific">Kitasatospora aureofaciens</name>
    <name type="common">Streptomyces aureofaciens</name>
    <dbReference type="NCBI Taxonomy" id="1894"/>
    <lineage>
        <taxon>Bacteria</taxon>
        <taxon>Bacillati</taxon>
        <taxon>Actinomycetota</taxon>
        <taxon>Actinomycetes</taxon>
        <taxon>Kitasatosporales</taxon>
        <taxon>Streptomycetaceae</taxon>
        <taxon>Kitasatospora</taxon>
    </lineage>
</organism>
<dbReference type="Proteomes" id="UP000610124">
    <property type="component" value="Unassembled WGS sequence"/>
</dbReference>
<comment type="caution">
    <text evidence="2">The sequence shown here is derived from an EMBL/GenBank/DDBJ whole genome shotgun (WGS) entry which is preliminary data.</text>
</comment>
<reference evidence="2" key="1">
    <citation type="journal article" date="2014" name="Int. J. Syst. Evol. Microbiol.">
        <title>Complete genome sequence of Corynebacterium casei LMG S-19264T (=DSM 44701T), isolated from a smear-ripened cheese.</title>
        <authorList>
            <consortium name="US DOE Joint Genome Institute (JGI-PGF)"/>
            <person name="Walter F."/>
            <person name="Albersmeier A."/>
            <person name="Kalinowski J."/>
            <person name="Ruckert C."/>
        </authorList>
    </citation>
    <scope>NUCLEOTIDE SEQUENCE</scope>
    <source>
        <strain evidence="2">JCM 4434</strain>
    </source>
</reference>
<evidence type="ECO:0000313" key="3">
    <source>
        <dbReference type="Proteomes" id="UP000610124"/>
    </source>
</evidence>
<gene>
    <name evidence="2" type="ORF">GCM10010502_59930</name>
</gene>
<dbReference type="AlphaFoldDB" id="A0A8H9HXD9"/>
<dbReference type="RefSeq" id="WP_157881894.1">
    <property type="nucleotide sequence ID" value="NZ_BMUB01000020.1"/>
</dbReference>
<sequence>MEELAWQKPTACGDGNNCPEVAIAPDAVYVRSSLLPDAVARLTPTEWRDLVSAIRNGEFDI</sequence>
<evidence type="ECO:0000259" key="1">
    <source>
        <dbReference type="Pfam" id="PF04149"/>
    </source>
</evidence>